<reference evidence="7" key="1">
    <citation type="journal article" date="2020" name="Stud. Mycol.">
        <title>101 Dothideomycetes genomes: a test case for predicting lifestyles and emergence of pathogens.</title>
        <authorList>
            <person name="Haridas S."/>
            <person name="Albert R."/>
            <person name="Binder M."/>
            <person name="Bloem J."/>
            <person name="Labutti K."/>
            <person name="Salamov A."/>
            <person name="Andreopoulos B."/>
            <person name="Baker S."/>
            <person name="Barry K."/>
            <person name="Bills G."/>
            <person name="Bluhm B."/>
            <person name="Cannon C."/>
            <person name="Castanera R."/>
            <person name="Culley D."/>
            <person name="Daum C."/>
            <person name="Ezra D."/>
            <person name="Gonzalez J."/>
            <person name="Henrissat B."/>
            <person name="Kuo A."/>
            <person name="Liang C."/>
            <person name="Lipzen A."/>
            <person name="Lutzoni F."/>
            <person name="Magnuson J."/>
            <person name="Mondo S."/>
            <person name="Nolan M."/>
            <person name="Ohm R."/>
            <person name="Pangilinan J."/>
            <person name="Park H.-J."/>
            <person name="Ramirez L."/>
            <person name="Alfaro M."/>
            <person name="Sun H."/>
            <person name="Tritt A."/>
            <person name="Yoshinaga Y."/>
            <person name="Zwiers L.-H."/>
            <person name="Turgeon B."/>
            <person name="Goodwin S."/>
            <person name="Spatafora J."/>
            <person name="Crous P."/>
            <person name="Grigoriev I."/>
        </authorList>
    </citation>
    <scope>NUCLEOTIDE SEQUENCE</scope>
    <source>
        <strain evidence="7">CBS 675.92</strain>
    </source>
</reference>
<organism evidence="7 8">
    <name type="scientific">Byssothecium circinans</name>
    <dbReference type="NCBI Taxonomy" id="147558"/>
    <lineage>
        <taxon>Eukaryota</taxon>
        <taxon>Fungi</taxon>
        <taxon>Dikarya</taxon>
        <taxon>Ascomycota</taxon>
        <taxon>Pezizomycotina</taxon>
        <taxon>Dothideomycetes</taxon>
        <taxon>Pleosporomycetidae</taxon>
        <taxon>Pleosporales</taxon>
        <taxon>Massarineae</taxon>
        <taxon>Massarinaceae</taxon>
        <taxon>Byssothecium</taxon>
    </lineage>
</organism>
<evidence type="ECO:0000259" key="6">
    <source>
        <dbReference type="PROSITE" id="PS50016"/>
    </source>
</evidence>
<evidence type="ECO:0000256" key="4">
    <source>
        <dbReference type="PROSITE-ProRule" id="PRU00146"/>
    </source>
</evidence>
<feature type="region of interest" description="Disordered" evidence="5">
    <location>
        <begin position="369"/>
        <end position="391"/>
    </location>
</feature>
<dbReference type="SMART" id="SM00249">
    <property type="entry name" value="PHD"/>
    <property type="match status" value="1"/>
</dbReference>
<feature type="compositionally biased region" description="Acidic residues" evidence="5">
    <location>
        <begin position="917"/>
        <end position="927"/>
    </location>
</feature>
<dbReference type="OrthoDB" id="5411773at2759"/>
<feature type="region of interest" description="Disordered" evidence="5">
    <location>
        <begin position="305"/>
        <end position="329"/>
    </location>
</feature>
<proteinExistence type="predicted"/>
<dbReference type="SUPFAM" id="SSF57903">
    <property type="entry name" value="FYVE/PHD zinc finger"/>
    <property type="match status" value="1"/>
</dbReference>
<dbReference type="InterPro" id="IPR001965">
    <property type="entry name" value="Znf_PHD"/>
</dbReference>
<feature type="domain" description="PHD-type" evidence="6">
    <location>
        <begin position="657"/>
        <end position="715"/>
    </location>
</feature>
<evidence type="ECO:0000256" key="2">
    <source>
        <dbReference type="ARBA" id="ARBA00022771"/>
    </source>
</evidence>
<feature type="region of interest" description="Disordered" evidence="5">
    <location>
        <begin position="539"/>
        <end position="621"/>
    </location>
</feature>
<evidence type="ECO:0000313" key="8">
    <source>
        <dbReference type="Proteomes" id="UP000800035"/>
    </source>
</evidence>
<feature type="region of interest" description="Disordered" evidence="5">
    <location>
        <begin position="904"/>
        <end position="927"/>
    </location>
</feature>
<dbReference type="GO" id="GO:0008270">
    <property type="term" value="F:zinc ion binding"/>
    <property type="evidence" value="ECO:0007669"/>
    <property type="project" value="UniProtKB-KW"/>
</dbReference>
<feature type="compositionally biased region" description="Acidic residues" evidence="5">
    <location>
        <begin position="37"/>
        <end position="54"/>
    </location>
</feature>
<dbReference type="PROSITE" id="PS01359">
    <property type="entry name" value="ZF_PHD_1"/>
    <property type="match status" value="1"/>
</dbReference>
<dbReference type="PROSITE" id="PS50016">
    <property type="entry name" value="ZF_PHD_2"/>
    <property type="match status" value="1"/>
</dbReference>
<gene>
    <name evidence="7" type="ORF">CC80DRAFT_114515</name>
</gene>
<dbReference type="EMBL" id="ML976997">
    <property type="protein sequence ID" value="KAF1954728.1"/>
    <property type="molecule type" value="Genomic_DNA"/>
</dbReference>
<sequence>MEAEEMAPADPPHVEEEHPSLSPALTSSAYDFLPSDMQDDMDQDSRSDEEEVDVDLCGRKHVDKRADESYTVSGASLSIYRRHSTKVQGSAQAMRNWLKVMVSEHFLRDEYGNQKPVEEILSSRLPKLQASMWREWPRVAAELGLLSHDTYDAAEHETIAAHAVVSVGKFLQANHVFVLRPRSISTCSLRSCPQIERGLSSPREPYEIALEPLVDWMTLDTVDDVDLFRRQILLFRRNNYLQLEFKIDHRKLIPKKPITLCVECLQYLWDRRMESYYFMHTFTGMGAFEYLSCWIEPVHAYDEGNDADDGTSGRDDKGDESDLGPYAKDPAQTYAVNTVDVNLSTNLQVDGTSESESCLDSSFKVLKDQEANSETDDREVTMSASSPLHGVKSPTLPRSTFTIYDSSLQYPSLSGWAAINMRNPTTLSTVVPSANDTGDLLSQLHKETDPTAGLPFAGTFTKSELEKYPNAHAGFPHGRPEGRELKPDVVYRVPSMIDYGPLQADPLPRRTSPSQVELDEADTLTWKRKVLGEVQSNSFARAKSSPRGLRITTPISAPTTTERDRQLSPQPSPATQYHMQSPTLKRSKVLPRLTSPKFPLNPRLGPSMPTAPMRPKKRNEPPPIVVVSLAWPTEKPPPTPRLGSGGAPIKHVPAANDRICTCREPAQTNFVKIVECYNPNCKIQWYHYGCLDKTNKLSSNNRREPTWICEQCRAEVKLVEMFGKNNMVEDWGRVTDIRSPWSAKELSSAAYYGFGGPCKQDPYGLDALVTQYSEVGRVTNDVKAPIDTNSLVCQAEATQRTATPTTAPTVQHCQRTSDSRITCRVDAGAFNEKDDINEETGQVEPQPQPTLSTLGTLPSINLVASQPYWLSRAYSKDRMQFAEEFVSQDMSRRPRPVQYEDDYLAWSGSEQARSSAEPDEDVDMLSE</sequence>
<evidence type="ECO:0000256" key="3">
    <source>
        <dbReference type="ARBA" id="ARBA00022833"/>
    </source>
</evidence>
<dbReference type="InterPro" id="IPR019787">
    <property type="entry name" value="Znf_PHD-finger"/>
</dbReference>
<dbReference type="Proteomes" id="UP000800035">
    <property type="component" value="Unassembled WGS sequence"/>
</dbReference>
<evidence type="ECO:0000256" key="5">
    <source>
        <dbReference type="SAM" id="MobiDB-lite"/>
    </source>
</evidence>
<dbReference type="InterPro" id="IPR019786">
    <property type="entry name" value="Zinc_finger_PHD-type_CS"/>
</dbReference>
<feature type="compositionally biased region" description="Polar residues" evidence="5">
    <location>
        <begin position="567"/>
        <end position="584"/>
    </location>
</feature>
<protein>
    <recommendedName>
        <fullName evidence="6">PHD-type domain-containing protein</fullName>
    </recommendedName>
</protein>
<keyword evidence="3" id="KW-0862">Zinc</keyword>
<name>A0A6A5TQN2_9PLEO</name>
<accession>A0A6A5TQN2</accession>
<dbReference type="InterPro" id="IPR013083">
    <property type="entry name" value="Znf_RING/FYVE/PHD"/>
</dbReference>
<dbReference type="AlphaFoldDB" id="A0A6A5TQN2"/>
<keyword evidence="1" id="KW-0479">Metal-binding</keyword>
<keyword evidence="2 4" id="KW-0863">Zinc-finger</keyword>
<feature type="region of interest" description="Disordered" evidence="5">
    <location>
        <begin position="1"/>
        <end position="54"/>
    </location>
</feature>
<keyword evidence="8" id="KW-1185">Reference proteome</keyword>
<evidence type="ECO:0000256" key="1">
    <source>
        <dbReference type="ARBA" id="ARBA00022723"/>
    </source>
</evidence>
<dbReference type="InterPro" id="IPR011011">
    <property type="entry name" value="Znf_FYVE_PHD"/>
</dbReference>
<dbReference type="Gene3D" id="3.30.40.10">
    <property type="entry name" value="Zinc/RING finger domain, C3HC4 (zinc finger)"/>
    <property type="match status" value="1"/>
</dbReference>
<evidence type="ECO:0000313" key="7">
    <source>
        <dbReference type="EMBL" id="KAF1954728.1"/>
    </source>
</evidence>